<gene>
    <name evidence="4" type="ORF">GCM10009838_78190</name>
</gene>
<name>A0ABN2T863_9ACTN</name>
<sequence length="191" mass="19687">MPKIAAATLAEHQAAQRRALVAAAMETLLADGAAAITPAAVGRRAGLARSSVYQYFPSTAALVAAVIEEAFPPWDTALAAALDGVEAPAARIDAYVEATLRLTAEGRHRAAGALLNADLPPEVRRRLAELHRATTEPLSRAVRELGVPDPDLTARLLGGLLSAAMAAIEGGADAEVTVRRVKAMLAGELGG</sequence>
<evidence type="ECO:0000313" key="4">
    <source>
        <dbReference type="EMBL" id="GAA2000924.1"/>
    </source>
</evidence>
<dbReference type="Gene3D" id="1.10.357.10">
    <property type="entry name" value="Tetracycline Repressor, domain 2"/>
    <property type="match status" value="1"/>
</dbReference>
<evidence type="ECO:0000256" key="1">
    <source>
        <dbReference type="ARBA" id="ARBA00023125"/>
    </source>
</evidence>
<dbReference type="PROSITE" id="PS50977">
    <property type="entry name" value="HTH_TETR_2"/>
    <property type="match status" value="1"/>
</dbReference>
<dbReference type="SUPFAM" id="SSF48498">
    <property type="entry name" value="Tetracyclin repressor-like, C-terminal domain"/>
    <property type="match status" value="1"/>
</dbReference>
<accession>A0ABN2T863</accession>
<dbReference type="InterPro" id="IPR036271">
    <property type="entry name" value="Tet_transcr_reg_TetR-rel_C_sf"/>
</dbReference>
<evidence type="ECO:0000259" key="3">
    <source>
        <dbReference type="PROSITE" id="PS50977"/>
    </source>
</evidence>
<dbReference type="InterPro" id="IPR009057">
    <property type="entry name" value="Homeodomain-like_sf"/>
</dbReference>
<dbReference type="PANTHER" id="PTHR30055">
    <property type="entry name" value="HTH-TYPE TRANSCRIPTIONAL REGULATOR RUTR"/>
    <property type="match status" value="1"/>
</dbReference>
<evidence type="ECO:0000256" key="2">
    <source>
        <dbReference type="PROSITE-ProRule" id="PRU00335"/>
    </source>
</evidence>
<feature type="DNA-binding region" description="H-T-H motif" evidence="2">
    <location>
        <begin position="37"/>
        <end position="56"/>
    </location>
</feature>
<protein>
    <submittedName>
        <fullName evidence="4">TetR/AcrR family transcriptional regulator</fullName>
    </submittedName>
</protein>
<evidence type="ECO:0000313" key="5">
    <source>
        <dbReference type="Proteomes" id="UP001499854"/>
    </source>
</evidence>
<keyword evidence="5" id="KW-1185">Reference proteome</keyword>
<feature type="domain" description="HTH tetR-type" evidence="3">
    <location>
        <begin position="14"/>
        <end position="74"/>
    </location>
</feature>
<dbReference type="InterPro" id="IPR050109">
    <property type="entry name" value="HTH-type_TetR-like_transc_reg"/>
</dbReference>
<dbReference type="EMBL" id="BAAAQM010000070">
    <property type="protein sequence ID" value="GAA2000924.1"/>
    <property type="molecule type" value="Genomic_DNA"/>
</dbReference>
<dbReference type="PANTHER" id="PTHR30055:SF226">
    <property type="entry name" value="HTH-TYPE TRANSCRIPTIONAL REGULATOR PKSA"/>
    <property type="match status" value="1"/>
</dbReference>
<dbReference type="PRINTS" id="PR00455">
    <property type="entry name" value="HTHTETR"/>
</dbReference>
<reference evidence="4 5" key="1">
    <citation type="journal article" date="2019" name="Int. J. Syst. Evol. Microbiol.">
        <title>The Global Catalogue of Microorganisms (GCM) 10K type strain sequencing project: providing services to taxonomists for standard genome sequencing and annotation.</title>
        <authorList>
            <consortium name="The Broad Institute Genomics Platform"/>
            <consortium name="The Broad Institute Genome Sequencing Center for Infectious Disease"/>
            <person name="Wu L."/>
            <person name="Ma J."/>
        </authorList>
    </citation>
    <scope>NUCLEOTIDE SEQUENCE [LARGE SCALE GENOMIC DNA]</scope>
    <source>
        <strain evidence="4 5">JCM 16013</strain>
    </source>
</reference>
<organism evidence="4 5">
    <name type="scientific">Catenulispora subtropica</name>
    <dbReference type="NCBI Taxonomy" id="450798"/>
    <lineage>
        <taxon>Bacteria</taxon>
        <taxon>Bacillati</taxon>
        <taxon>Actinomycetota</taxon>
        <taxon>Actinomycetes</taxon>
        <taxon>Catenulisporales</taxon>
        <taxon>Catenulisporaceae</taxon>
        <taxon>Catenulispora</taxon>
    </lineage>
</organism>
<comment type="caution">
    <text evidence="4">The sequence shown here is derived from an EMBL/GenBank/DDBJ whole genome shotgun (WGS) entry which is preliminary data.</text>
</comment>
<dbReference type="Pfam" id="PF00440">
    <property type="entry name" value="TetR_N"/>
    <property type="match status" value="1"/>
</dbReference>
<proteinExistence type="predicted"/>
<dbReference type="SUPFAM" id="SSF46689">
    <property type="entry name" value="Homeodomain-like"/>
    <property type="match status" value="1"/>
</dbReference>
<dbReference type="InterPro" id="IPR001647">
    <property type="entry name" value="HTH_TetR"/>
</dbReference>
<dbReference type="RefSeq" id="WP_344662261.1">
    <property type="nucleotide sequence ID" value="NZ_BAAAQM010000070.1"/>
</dbReference>
<keyword evidence="1 2" id="KW-0238">DNA-binding</keyword>
<dbReference type="Proteomes" id="UP001499854">
    <property type="component" value="Unassembled WGS sequence"/>
</dbReference>